<evidence type="ECO:0000313" key="2">
    <source>
        <dbReference type="EMBL" id="CAB4162798.1"/>
    </source>
</evidence>
<reference evidence="2" key="1">
    <citation type="submission" date="2020-04" db="EMBL/GenBank/DDBJ databases">
        <authorList>
            <person name="Chiriac C."/>
            <person name="Salcher M."/>
            <person name="Ghai R."/>
            <person name="Kavagutti S V."/>
        </authorList>
    </citation>
    <scope>NUCLEOTIDE SEQUENCE</scope>
</reference>
<proteinExistence type="predicted"/>
<organism evidence="2">
    <name type="scientific">uncultured Caudovirales phage</name>
    <dbReference type="NCBI Taxonomy" id="2100421"/>
    <lineage>
        <taxon>Viruses</taxon>
        <taxon>Duplodnaviria</taxon>
        <taxon>Heunggongvirae</taxon>
        <taxon>Uroviricota</taxon>
        <taxon>Caudoviricetes</taxon>
        <taxon>Peduoviridae</taxon>
        <taxon>Maltschvirus</taxon>
        <taxon>Maltschvirus maltsch</taxon>
    </lineage>
</organism>
<accession>A0A6J5P0C1</accession>
<dbReference type="InterPro" id="IPR032096">
    <property type="entry name" value="DUF4815"/>
</dbReference>
<feature type="domain" description="DUF4815" evidence="1">
    <location>
        <begin position="11"/>
        <end position="70"/>
    </location>
</feature>
<protein>
    <recommendedName>
        <fullName evidence="1">DUF4815 domain-containing protein</fullName>
    </recommendedName>
</protein>
<feature type="domain" description="DUF4815" evidence="1">
    <location>
        <begin position="190"/>
        <end position="407"/>
    </location>
</feature>
<evidence type="ECO:0000259" key="1">
    <source>
        <dbReference type="Pfam" id="PF16075"/>
    </source>
</evidence>
<sequence length="1958" mass="213265">MPLTTDFNVPPYFDDYDEAKKYYRILFRPATAVQARELTQVQSIIQNQIERFGNDIYKDGTVVDGCSPTTISNLDFVRVADNFNSNVNLTPTDITNNYLLIGASSNVRAVVVVSQDGLLNSYPNTNAFYVKYISTGVGGNTTFVSGETINIYSNTQNKFSAANASYLVDTISVLTTNSTVNAIGQGYGFKIDPGIVYQKGFFQLVDEQTIVVKQQDQNVGNYVIGFNTIESIVDENQDPSLLDNALGYSNENAPGAYRLKLTPSIVARDRTSIANNENFFSIYEFSNVNGNLLINNSNNQFNSINEAFAARTYDESGDYVVKPFVIEPIEHESNTSSFYYQVSSGKGYVHGNAVEFLAARKTEAPRAITTTEAEGQIITANYGNYVYITDYAGTFNFANTPIVQICNAAFNVVNDGLGLDTINPAPTKVGTARVVAIQHYDGTENSPTNQYRLFLTDITMDSGKSFSTDAKAIYANTSQNGSIAAADIALTSSRAVLEQSGKSSLVFQFGKRALKTLRSGNGTINDTQFTFRVTDTETLQTNGYIGVTMPTAHAGGTDQLAYSVGTLGDSLEKEVTVVLTTNTFSTNLSGTVAATSGSANITGTSLNTKFAANEYIKLIGASNTVHRVVSVTNSTSIVVTPVSSQTNATANYAKYFPQGYHVPFDGASANISVTSSTSMAINTGLASNGTLDASQSVLVQYKIQRSSAVQIKKEINKNRFVGLWANTFTSNNGYSVNLGLPDVLKIRGVYANASAFSNTGTNIAAYFILDNGQRDIYYDHAKLIMLPQYVGTIGANDKLLVELDHFTANTSAGIGFFSIDSYPIDDANTANTTAIQTEQIPIFGSIDLRDAVDFRMYKANTANSATSNAVITINPTTTNTFVSGTTSHLIEVDTNFQADIEYYLGRRDYIAMNKSGGLSIIKGIPSENPRLPSVDQDAMILASAFVPPYPTLTPRENETSLRRDYVIRTSSLTNRGYTMRDIGVLDQRIQRLEYYTTLNLLEQKAQNLQIPDANGLNRFKNGIFADPMNSHAFGSTTDFEYKVSIDGDNGYARPLFASEVIDLKFNSSNSSNYTKTNQYITLPYTSEKIAYQPYATKFRNCTGDFWSWKGTVNLYPSYDAYRDETLLPATDSRIDLTQPFMDFASTISTATGATIFGTRWGDWRVTSSQVLNSSTSDGQSATISFGDGSTMSFDSMASAMQSDWWGSSGGAWLQQTSTTSTTTQTNQTRTGSATFINPMTNTIDLGKHVTDVSMQPYMRSREVAFYARGMKPNTRVYAYFDDTPVSSYCAPAALNGYATLNEAFNANIDGSTIDQVVARTSDWGSALTTDSSGTIIGKFKIPAGMFRNGDRQFQLIDSDSLITGSDAALTRASTTYTASGISITSRNSTITTVTPSIQSTSLVDNRVDINTNVETNNINQFFPRADNGGDDPLAQSFTLPSQQSQSGAFLTKIDLFFKSKDTNFGVYVYVVGVTAGQPDSTKIYGSVYVPAASINISDDGTTVTTFTFTTPIFLSSGKDYAFYVAPEANSPEYKLWMSEIGGTDVTTGSVVFSNPYTGVAFRGSNSITWTALQTEDIKFNLYVANFTVGTSTIVFNNEDDDYITYTSPTYSNNSILFGIGDEIYPVHSNGVISNTSIHGIIQGLDMTNSTMKIDSSTGTFSGVSKIGIFRFPQYGNTSQANSTTRIGIANVFSIDDKVVHALVPRISTMLPLGTTVDVNFKGTSNTGVDDAGFFDLTMETEREMFDLERKIYSYSNELNGSLGKSLTVNCTMTTTNKYVSPVIDLTRKNVLVTKNIINGSSVVVNEDTRYGNAYAKYVSKSITLADGQDAEDLQVYITGYRPAGADIEVYTKVLNDEDPSDFNSKVWTRMYNNSNSVFGSSAIPRDYREYMYSLPANAAVAPVISSVYKNNDGVAQYYDADNALYVGFKTYAIKVVLTSENPVLVPKVSDVRAIALQI</sequence>
<name>A0A6J5P0C1_9CAUD</name>
<gene>
    <name evidence="2" type="ORF">UFOVP787_120</name>
</gene>
<dbReference type="EMBL" id="LR796734">
    <property type="protein sequence ID" value="CAB4162798.1"/>
    <property type="molecule type" value="Genomic_DNA"/>
</dbReference>
<feature type="domain" description="DUF4815" evidence="1">
    <location>
        <begin position="875"/>
        <end position="1124"/>
    </location>
</feature>
<dbReference type="Pfam" id="PF16075">
    <property type="entry name" value="DUF4815"/>
    <property type="match status" value="3"/>
</dbReference>